<dbReference type="EMBL" id="JAHLFV010000117">
    <property type="protein sequence ID" value="MBU3849914.1"/>
    <property type="molecule type" value="Genomic_DNA"/>
</dbReference>
<comment type="caution">
    <text evidence="2">The sequence shown here is derived from an EMBL/GenBank/DDBJ whole genome shotgun (WGS) entry which is preliminary data.</text>
</comment>
<proteinExistence type="predicted"/>
<feature type="transmembrane region" description="Helical" evidence="1">
    <location>
        <begin position="12"/>
        <end position="35"/>
    </location>
</feature>
<gene>
    <name evidence="2" type="ORF">IAA16_05050</name>
</gene>
<keyword evidence="1" id="KW-1133">Transmembrane helix</keyword>
<organism evidence="2 3">
    <name type="scientific">Candidatus Treponema excrementipullorum</name>
    <dbReference type="NCBI Taxonomy" id="2838768"/>
    <lineage>
        <taxon>Bacteria</taxon>
        <taxon>Pseudomonadati</taxon>
        <taxon>Spirochaetota</taxon>
        <taxon>Spirochaetia</taxon>
        <taxon>Spirochaetales</taxon>
        <taxon>Treponemataceae</taxon>
        <taxon>Treponema</taxon>
    </lineage>
</organism>
<dbReference type="AlphaFoldDB" id="A0A9E2L1Z1"/>
<evidence type="ECO:0000313" key="3">
    <source>
        <dbReference type="Proteomes" id="UP000823914"/>
    </source>
</evidence>
<protein>
    <submittedName>
        <fullName evidence="2">Uncharacterized protein</fullName>
    </submittedName>
</protein>
<keyword evidence="1" id="KW-0812">Transmembrane</keyword>
<feature type="transmembrane region" description="Helical" evidence="1">
    <location>
        <begin position="56"/>
        <end position="80"/>
    </location>
</feature>
<dbReference type="Proteomes" id="UP000823914">
    <property type="component" value="Unassembled WGS sequence"/>
</dbReference>
<feature type="transmembrane region" description="Helical" evidence="1">
    <location>
        <begin position="86"/>
        <end position="105"/>
    </location>
</feature>
<sequence length="118" mass="13011">METTMASPAAQVIIAIIPIVGIVIGGTLIFFYLLWRHREISLQIKAGTYQEKKFQLKIFSLFTGLILCGVGLILTIMFYIIQGLSYSLLGGLVPLVIGLCLILFYKLCPASIEKDGEN</sequence>
<evidence type="ECO:0000313" key="2">
    <source>
        <dbReference type="EMBL" id="MBU3849914.1"/>
    </source>
</evidence>
<reference evidence="2" key="1">
    <citation type="journal article" date="2021" name="PeerJ">
        <title>Extensive microbial diversity within the chicken gut microbiome revealed by metagenomics and culture.</title>
        <authorList>
            <person name="Gilroy R."/>
            <person name="Ravi A."/>
            <person name="Getino M."/>
            <person name="Pursley I."/>
            <person name="Horton D.L."/>
            <person name="Alikhan N.F."/>
            <person name="Baker D."/>
            <person name="Gharbi K."/>
            <person name="Hall N."/>
            <person name="Watson M."/>
            <person name="Adriaenssens E.M."/>
            <person name="Foster-Nyarko E."/>
            <person name="Jarju S."/>
            <person name="Secka A."/>
            <person name="Antonio M."/>
            <person name="Oren A."/>
            <person name="Chaudhuri R.R."/>
            <person name="La Ragione R."/>
            <person name="Hildebrand F."/>
            <person name="Pallen M.J."/>
        </authorList>
    </citation>
    <scope>NUCLEOTIDE SEQUENCE</scope>
    <source>
        <strain evidence="2">Gambia15-2214</strain>
    </source>
</reference>
<keyword evidence="1" id="KW-0472">Membrane</keyword>
<accession>A0A9E2L1Z1</accession>
<evidence type="ECO:0000256" key="1">
    <source>
        <dbReference type="SAM" id="Phobius"/>
    </source>
</evidence>
<name>A0A9E2L1Z1_9SPIR</name>
<reference evidence="2" key="2">
    <citation type="submission" date="2021-04" db="EMBL/GenBank/DDBJ databases">
        <authorList>
            <person name="Gilroy R."/>
        </authorList>
    </citation>
    <scope>NUCLEOTIDE SEQUENCE</scope>
    <source>
        <strain evidence="2">Gambia15-2214</strain>
    </source>
</reference>